<feature type="transmembrane region" description="Helical" evidence="1">
    <location>
        <begin position="29"/>
        <end position="52"/>
    </location>
</feature>
<name>A0A1I7Z9R5_9BILA</name>
<accession>A0A1I7Z9R5</accession>
<keyword evidence="1" id="KW-0472">Membrane</keyword>
<dbReference type="WBParaSite" id="L893_g24199.t1">
    <property type="protein sequence ID" value="L893_g24199.t1"/>
    <property type="gene ID" value="L893_g24199"/>
</dbReference>
<proteinExistence type="predicted"/>
<sequence length="143" mass="15863">MSAALLAVNGQLAQSCQFRGKHVKDMVLVISILLLPLDILMTNSSVIAYFGILCSLDAFNDFANPQNTSEPLNLTYTRQICARNCLNAEQCSLQSQKSHAFATFGTPWGTDGNVNTLRLILLTPPPKWMLHRHDVRVGLFNMN</sequence>
<evidence type="ECO:0000313" key="3">
    <source>
        <dbReference type="WBParaSite" id="L893_g24199.t1"/>
    </source>
</evidence>
<keyword evidence="1" id="KW-1133">Transmembrane helix</keyword>
<dbReference type="AlphaFoldDB" id="A0A1I7Z9R5"/>
<dbReference type="Proteomes" id="UP000095287">
    <property type="component" value="Unplaced"/>
</dbReference>
<keyword evidence="1" id="KW-0812">Transmembrane</keyword>
<evidence type="ECO:0000256" key="1">
    <source>
        <dbReference type="SAM" id="Phobius"/>
    </source>
</evidence>
<keyword evidence="2" id="KW-1185">Reference proteome</keyword>
<reference evidence="3" key="1">
    <citation type="submission" date="2016-11" db="UniProtKB">
        <authorList>
            <consortium name="WormBaseParasite"/>
        </authorList>
    </citation>
    <scope>IDENTIFICATION</scope>
</reference>
<organism evidence="2 3">
    <name type="scientific">Steinernema glaseri</name>
    <dbReference type="NCBI Taxonomy" id="37863"/>
    <lineage>
        <taxon>Eukaryota</taxon>
        <taxon>Metazoa</taxon>
        <taxon>Ecdysozoa</taxon>
        <taxon>Nematoda</taxon>
        <taxon>Chromadorea</taxon>
        <taxon>Rhabditida</taxon>
        <taxon>Tylenchina</taxon>
        <taxon>Panagrolaimomorpha</taxon>
        <taxon>Strongyloidoidea</taxon>
        <taxon>Steinernematidae</taxon>
        <taxon>Steinernema</taxon>
    </lineage>
</organism>
<evidence type="ECO:0000313" key="2">
    <source>
        <dbReference type="Proteomes" id="UP000095287"/>
    </source>
</evidence>
<protein>
    <submittedName>
        <fullName evidence="3">Apple domain-containing protein</fullName>
    </submittedName>
</protein>